<dbReference type="RefSeq" id="XP_008081555.1">
    <property type="nucleotide sequence ID" value="XM_008083364.1"/>
</dbReference>
<reference evidence="3 4" key="1">
    <citation type="journal article" date="2013" name="BMC Genomics">
        <title>Genomics-driven discovery of the pneumocandin biosynthetic gene cluster in the fungus Glarea lozoyensis.</title>
        <authorList>
            <person name="Chen L."/>
            <person name="Yue Q."/>
            <person name="Zhang X."/>
            <person name="Xiang M."/>
            <person name="Wang C."/>
            <person name="Li S."/>
            <person name="Che Y."/>
            <person name="Ortiz-Lopez F.J."/>
            <person name="Bills G.F."/>
            <person name="Liu X."/>
            <person name="An Z."/>
        </authorList>
    </citation>
    <scope>NUCLEOTIDE SEQUENCE [LARGE SCALE GENOMIC DNA]</scope>
    <source>
        <strain evidence="4">ATCC 20868 / MF5171</strain>
    </source>
</reference>
<protein>
    <submittedName>
        <fullName evidence="3">Alpha/beta-Hydrolase</fullName>
    </submittedName>
</protein>
<dbReference type="OrthoDB" id="414698at2759"/>
<feature type="domain" description="Serine hydrolase" evidence="2">
    <location>
        <begin position="6"/>
        <end position="223"/>
    </location>
</feature>
<organism evidence="3 4">
    <name type="scientific">Glarea lozoyensis (strain ATCC 20868 / MF5171)</name>
    <dbReference type="NCBI Taxonomy" id="1116229"/>
    <lineage>
        <taxon>Eukaryota</taxon>
        <taxon>Fungi</taxon>
        <taxon>Dikarya</taxon>
        <taxon>Ascomycota</taxon>
        <taxon>Pezizomycotina</taxon>
        <taxon>Leotiomycetes</taxon>
        <taxon>Helotiales</taxon>
        <taxon>Helotiaceae</taxon>
        <taxon>Glarea</taxon>
    </lineage>
</organism>
<dbReference type="GO" id="GO:0005737">
    <property type="term" value="C:cytoplasm"/>
    <property type="evidence" value="ECO:0007669"/>
    <property type="project" value="TreeGrafter"/>
</dbReference>
<dbReference type="Pfam" id="PF03959">
    <property type="entry name" value="FSH1"/>
    <property type="match status" value="1"/>
</dbReference>
<dbReference type="InterPro" id="IPR050593">
    <property type="entry name" value="LovG"/>
</dbReference>
<dbReference type="GO" id="GO:0016787">
    <property type="term" value="F:hydrolase activity"/>
    <property type="evidence" value="ECO:0007669"/>
    <property type="project" value="UniProtKB-KW"/>
</dbReference>
<dbReference type="InterPro" id="IPR029058">
    <property type="entry name" value="AB_hydrolase_fold"/>
</dbReference>
<dbReference type="KEGG" id="glz:GLAREA_12583"/>
<gene>
    <name evidence="3" type="ORF">GLAREA_12583</name>
</gene>
<accession>S3D0C9</accession>
<dbReference type="Gene3D" id="3.40.50.1820">
    <property type="entry name" value="alpha/beta hydrolase"/>
    <property type="match status" value="1"/>
</dbReference>
<dbReference type="GO" id="GO:0005634">
    <property type="term" value="C:nucleus"/>
    <property type="evidence" value="ECO:0007669"/>
    <property type="project" value="TreeGrafter"/>
</dbReference>
<dbReference type="GO" id="GO:0044550">
    <property type="term" value="P:secondary metabolite biosynthetic process"/>
    <property type="evidence" value="ECO:0007669"/>
    <property type="project" value="TreeGrafter"/>
</dbReference>
<dbReference type="eggNOG" id="ENOG502SNRR">
    <property type="taxonomic scope" value="Eukaryota"/>
</dbReference>
<evidence type="ECO:0000259" key="2">
    <source>
        <dbReference type="Pfam" id="PF03959"/>
    </source>
</evidence>
<proteinExistence type="predicted"/>
<dbReference type="AlphaFoldDB" id="S3D0C9"/>
<dbReference type="SUPFAM" id="SSF53474">
    <property type="entry name" value="alpha/beta-Hydrolases"/>
    <property type="match status" value="1"/>
</dbReference>
<evidence type="ECO:0000313" key="3">
    <source>
        <dbReference type="EMBL" id="EPE31280.1"/>
    </source>
</evidence>
<dbReference type="EMBL" id="KE145362">
    <property type="protein sequence ID" value="EPE31280.1"/>
    <property type="molecule type" value="Genomic_DNA"/>
</dbReference>
<dbReference type="InterPro" id="IPR005645">
    <property type="entry name" value="FSH-like_dom"/>
</dbReference>
<dbReference type="OMA" id="HHAMPWV"/>
<dbReference type="Proteomes" id="UP000016922">
    <property type="component" value="Unassembled WGS sequence"/>
</dbReference>
<keyword evidence="1 3" id="KW-0378">Hydrolase</keyword>
<evidence type="ECO:0000313" key="4">
    <source>
        <dbReference type="Proteomes" id="UP000016922"/>
    </source>
</evidence>
<keyword evidence="4" id="KW-1185">Reference proteome</keyword>
<dbReference type="PANTHER" id="PTHR48070">
    <property type="entry name" value="ESTERASE OVCA2"/>
    <property type="match status" value="1"/>
</dbReference>
<dbReference type="PANTHER" id="PTHR48070:SF1">
    <property type="entry name" value="SERINE HYDROLASE FSH DOMAIN-CONTAINING PROTEIN"/>
    <property type="match status" value="1"/>
</dbReference>
<evidence type="ECO:0000256" key="1">
    <source>
        <dbReference type="ARBA" id="ARBA00022801"/>
    </source>
</evidence>
<dbReference type="HOGENOM" id="CLU_051938_0_2_1"/>
<name>S3D0C9_GLAL2</name>
<dbReference type="GeneID" id="19471623"/>
<sequence length="243" mass="27261">MAPALPRIAFFHGGGSNSTISEIQCSPTAHALRNEYEFVFFDAPFERSAGPEVLPAFRDEIYQPYRSWFTSPNGIELTDGSGFESSGMMEEDGIDRVWDMMRQKGGNWVAAMGFSQGTRVVGGLLLDQQRRKEAGLFRNGDIDLQFGVLCMGGGAPMVSSISRDGSNKLDLIKVPTLHLHGTIDPNYQRGKEQFKTYYDPQHSAAIEIEYRHAMPWKKSDVEKFVQCIRKIAGFVPVQEKRGW</sequence>